<dbReference type="VEuPathDB" id="CryptoDB:Vbra_11867"/>
<dbReference type="Pfam" id="PF13242">
    <property type="entry name" value="Hydrolase_like"/>
    <property type="match status" value="1"/>
</dbReference>
<keyword evidence="2" id="KW-1185">Reference proteome</keyword>
<protein>
    <submittedName>
        <fullName evidence="1">Uncharacterized protein</fullName>
    </submittedName>
</protein>
<dbReference type="PANTHER" id="PTHR19288:SF90">
    <property type="entry name" value="OS08G0542600 PROTEIN"/>
    <property type="match status" value="1"/>
</dbReference>
<proteinExistence type="predicted"/>
<dbReference type="STRING" id="1169540.A0A0G4EGR2"/>
<name>A0A0G4EGR2_VITBC</name>
<dbReference type="AlphaFoldDB" id="A0A0G4EGR2"/>
<sequence>MLYSQHLYSPRLAAFISFDGFWTDAVLGRQRCSRHRLRLYASAEPRSAVVSEATTTARLGRLSHIGVTFDALLLDQFGVLHDGSTPYQGAVECFNHLVSSGKKIVLLSNSSKRSGKTRSKMASMGFNMAQGATEIITSGDVVFQCLSQLQDSSALGAADEFRGFSAERRRCVVFGNGDDDWEYLKDCGCQVADVADAQFILARGLFELHRDAESPPAVLGAPPLHALGRRVAAAAGAAQQADVPQLSEAEGLVYDVLLQCRAAALPMIVANPDFTRPDGNDSPMPGRLAGLYEAMGGDVRRIGKPHGLAYRIAADWLERQHSVHDRSRVLAVGDSLPHDILGANREGYPSVFIAGGVHYCELGLGRQGGSEMPDEERLRAVLDEYDVSATYCLPSFVW</sequence>
<dbReference type="InterPro" id="IPR023214">
    <property type="entry name" value="HAD_sf"/>
</dbReference>
<evidence type="ECO:0000313" key="2">
    <source>
        <dbReference type="Proteomes" id="UP000041254"/>
    </source>
</evidence>
<dbReference type="InParanoid" id="A0A0G4EGR2"/>
<dbReference type="GO" id="GO:0016791">
    <property type="term" value="F:phosphatase activity"/>
    <property type="evidence" value="ECO:0007669"/>
    <property type="project" value="TreeGrafter"/>
</dbReference>
<reference evidence="1 2" key="1">
    <citation type="submission" date="2014-11" db="EMBL/GenBank/DDBJ databases">
        <authorList>
            <person name="Zhu J."/>
            <person name="Qi W."/>
            <person name="Song R."/>
        </authorList>
    </citation>
    <scope>NUCLEOTIDE SEQUENCE [LARGE SCALE GENOMIC DNA]</scope>
</reference>
<dbReference type="Proteomes" id="UP000041254">
    <property type="component" value="Unassembled WGS sequence"/>
</dbReference>
<dbReference type="InterPro" id="IPR036412">
    <property type="entry name" value="HAD-like_sf"/>
</dbReference>
<dbReference type="GO" id="GO:0009507">
    <property type="term" value="C:chloroplast"/>
    <property type="evidence" value="ECO:0007669"/>
    <property type="project" value="TreeGrafter"/>
</dbReference>
<dbReference type="OrthoDB" id="426235at2759"/>
<dbReference type="SUPFAM" id="SSF56784">
    <property type="entry name" value="HAD-like"/>
    <property type="match status" value="1"/>
</dbReference>
<evidence type="ECO:0000313" key="1">
    <source>
        <dbReference type="EMBL" id="CEL95437.1"/>
    </source>
</evidence>
<accession>A0A0G4EGR2</accession>
<dbReference type="Gene3D" id="3.40.50.1000">
    <property type="entry name" value="HAD superfamily/HAD-like"/>
    <property type="match status" value="2"/>
</dbReference>
<organism evidence="1 2">
    <name type="scientific">Vitrella brassicaformis (strain CCMP3155)</name>
    <dbReference type="NCBI Taxonomy" id="1169540"/>
    <lineage>
        <taxon>Eukaryota</taxon>
        <taxon>Sar</taxon>
        <taxon>Alveolata</taxon>
        <taxon>Colpodellida</taxon>
        <taxon>Vitrellaceae</taxon>
        <taxon>Vitrella</taxon>
    </lineage>
</organism>
<dbReference type="PANTHER" id="PTHR19288">
    <property type="entry name" value="4-NITROPHENYLPHOSPHATASE-RELATED"/>
    <property type="match status" value="1"/>
</dbReference>
<dbReference type="OMA" id="ILCDVWG"/>
<gene>
    <name evidence="1" type="ORF">Vbra_11867</name>
</gene>
<dbReference type="Pfam" id="PF13344">
    <property type="entry name" value="Hydrolase_6"/>
    <property type="match status" value="1"/>
</dbReference>
<dbReference type="EMBL" id="CDMY01000227">
    <property type="protein sequence ID" value="CEL95437.1"/>
    <property type="molecule type" value="Genomic_DNA"/>
</dbReference>
<dbReference type="InterPro" id="IPR006357">
    <property type="entry name" value="HAD-SF_hydro_IIA"/>
</dbReference>